<evidence type="ECO:0000256" key="1">
    <source>
        <dbReference type="PROSITE-ProRule" id="PRU00103"/>
    </source>
</evidence>
<dbReference type="PANTHER" id="PTHR16216">
    <property type="entry name" value="DYNEIN ASSEMBLY FACTOR 5, AXONEMAL"/>
    <property type="match status" value="1"/>
</dbReference>
<evidence type="ECO:0000259" key="2">
    <source>
        <dbReference type="Pfam" id="PF24573"/>
    </source>
</evidence>
<organism evidence="4 5">
    <name type="scientific">Erpetoichthys calabaricus</name>
    <name type="common">Rope fish</name>
    <name type="synonym">Calamoichthys calabaricus</name>
    <dbReference type="NCBI Taxonomy" id="27687"/>
    <lineage>
        <taxon>Eukaryota</taxon>
        <taxon>Metazoa</taxon>
        <taxon>Chordata</taxon>
        <taxon>Craniata</taxon>
        <taxon>Vertebrata</taxon>
        <taxon>Euteleostomi</taxon>
        <taxon>Actinopterygii</taxon>
        <taxon>Polypteriformes</taxon>
        <taxon>Polypteridae</taxon>
        <taxon>Erpetoichthys</taxon>
    </lineage>
</organism>
<dbReference type="InterPro" id="IPR057978">
    <property type="entry name" value="TPR_DAAF5"/>
</dbReference>
<accession>A0A8C4SKP9</accession>
<dbReference type="GO" id="GO:0005737">
    <property type="term" value="C:cytoplasm"/>
    <property type="evidence" value="ECO:0007669"/>
    <property type="project" value="TreeGrafter"/>
</dbReference>
<sequence length="861" mass="95730">MKDLNATISGTLQTCNSVVIATSAMAAAEQGDEHAAAEVLQAVARHLNCLSDENKSVRKRALEGIRREVVERGLPGGVLQLLLSSLLKPVLRSLLDPMERCRELATEVLRHFIRSAHRPEEVLPYLLPALVQRLGGPEIVEPAEEVRLALLELVTLTVEVCGKKLSPYLDDMVRILQRGIVDPFPDVKKESCRCAASYAECIPEHFHMQSESLIKPLMQTISHQHSRVRVAVIMATGTVIQCGSGKSVDDVISHLAQRLFDDAPQVRQAVTNVVGSWLLKLRDRYSYFHKLIPLLLSSLNDEIPEIRHLALDYWSRVGLQWQQENEDDLKDKLDFLVSPVPHYPVGVDRPNLGCRELVFRNLSKILPAISRDITDWVAGTRIKSSQLLGVFLLHAEDHITQHMELLLSTLYRACSDEDLQVVQNCLKSAELIGTFVSPEVFLKLILTSLQKAPSPTHLMVLASVIKGCPGSLLAPHRPTLADALAHPDVCQASEKLAFLEQLLSCVQTLVTQCGTDVGEISLQLLKVLLTIQALTSDPQLNDKVVEVQGLLSRLQGLNGLADLYRRHMAELMAWLSVGHQRWTSYSVERLQFETLLLQSGPVIGEALDLMMPILTDCLHPSKDPEMRLKLFTVVSKLLLKAGDTLNSQGRLADHLEAFLTDAVLPNLLWHAGRTAAAIRTVAISCLWALLHSEVLSPAQLLFVRKDLMAQVVAALDEDSKMTRQMACQIIGSILLLCTDQLDAETLNTVYPELLKRLDDASDDVRGAAAQALTTWFQRVPPDYDRTTYRGHLEFLYRGLLVHLDDPDSNIQMAILGVLKAGSAICPSLLEKEVEVVREKHRTPWFCDELLQHIQTLDGSST</sequence>
<dbReference type="Pfam" id="PF25757">
    <property type="entry name" value="TPR_DNAAF5"/>
    <property type="match status" value="1"/>
</dbReference>
<dbReference type="Proteomes" id="UP000694620">
    <property type="component" value="Chromosome 11"/>
</dbReference>
<feature type="domain" description="Dynein axonemal assembly factor 5 HEAT-repeat" evidence="2">
    <location>
        <begin position="342"/>
        <end position="534"/>
    </location>
</feature>
<dbReference type="FunFam" id="1.25.10.10:FF:000746">
    <property type="entry name" value="Dynein assembly factor 5, axonemal"/>
    <property type="match status" value="1"/>
</dbReference>
<dbReference type="InterPro" id="IPR016024">
    <property type="entry name" value="ARM-type_fold"/>
</dbReference>
<reference evidence="4" key="2">
    <citation type="submission" date="2025-08" db="UniProtKB">
        <authorList>
            <consortium name="Ensembl"/>
        </authorList>
    </citation>
    <scope>IDENTIFICATION</scope>
</reference>
<dbReference type="Gene3D" id="1.25.10.10">
    <property type="entry name" value="Leucine-rich Repeat Variant"/>
    <property type="match status" value="4"/>
</dbReference>
<dbReference type="SUPFAM" id="SSF48371">
    <property type="entry name" value="ARM repeat"/>
    <property type="match status" value="1"/>
</dbReference>
<evidence type="ECO:0000313" key="4">
    <source>
        <dbReference type="Ensembl" id="ENSECRP00000019096.1"/>
    </source>
</evidence>
<evidence type="ECO:0000313" key="5">
    <source>
        <dbReference type="Proteomes" id="UP000694620"/>
    </source>
</evidence>
<dbReference type="GO" id="GO:0045505">
    <property type="term" value="F:dynein intermediate chain binding"/>
    <property type="evidence" value="ECO:0007669"/>
    <property type="project" value="TreeGrafter"/>
</dbReference>
<reference evidence="4" key="3">
    <citation type="submission" date="2025-09" db="UniProtKB">
        <authorList>
            <consortium name="Ensembl"/>
        </authorList>
    </citation>
    <scope>IDENTIFICATION</scope>
</reference>
<dbReference type="FunFam" id="1.25.10.10:FF:001838">
    <property type="entry name" value="Dynein, axonemal, assembly factor 5"/>
    <property type="match status" value="1"/>
</dbReference>
<proteinExistence type="predicted"/>
<keyword evidence="5" id="KW-1185">Reference proteome</keyword>
<dbReference type="Pfam" id="PF24573">
    <property type="entry name" value="HEAT_DAAF5"/>
    <property type="match status" value="1"/>
</dbReference>
<dbReference type="Pfam" id="PF13513">
    <property type="entry name" value="HEAT_EZ"/>
    <property type="match status" value="1"/>
</dbReference>
<dbReference type="InterPro" id="IPR052623">
    <property type="entry name" value="DAAF5"/>
</dbReference>
<dbReference type="InterPro" id="IPR056497">
    <property type="entry name" value="HEAT_DAAF5"/>
</dbReference>
<dbReference type="PROSITE" id="PS50077">
    <property type="entry name" value="HEAT_REPEAT"/>
    <property type="match status" value="1"/>
</dbReference>
<dbReference type="AlphaFoldDB" id="A0A8C4SKP9"/>
<dbReference type="GeneTree" id="ENSGT00390000005666"/>
<reference evidence="4" key="1">
    <citation type="submission" date="2021-06" db="EMBL/GenBank/DDBJ databases">
        <authorList>
            <consortium name="Wellcome Sanger Institute Data Sharing"/>
        </authorList>
    </citation>
    <scope>NUCLEOTIDE SEQUENCE [LARGE SCALE GENOMIC DNA]</scope>
</reference>
<feature type="domain" description="Dynein axonemal assembly factor 5 TPR repeats" evidence="3">
    <location>
        <begin position="49"/>
        <end position="332"/>
    </location>
</feature>
<feature type="repeat" description="HEAT" evidence="1">
    <location>
        <begin position="749"/>
        <end position="787"/>
    </location>
</feature>
<evidence type="ECO:0000259" key="3">
    <source>
        <dbReference type="Pfam" id="PF25757"/>
    </source>
</evidence>
<dbReference type="InterPro" id="IPR021133">
    <property type="entry name" value="HEAT_type_2"/>
</dbReference>
<name>A0A8C4SKP9_ERPCA</name>
<dbReference type="GO" id="GO:0003341">
    <property type="term" value="P:cilium movement"/>
    <property type="evidence" value="ECO:0007669"/>
    <property type="project" value="TreeGrafter"/>
</dbReference>
<dbReference type="PANTHER" id="PTHR16216:SF2">
    <property type="entry name" value="DYNEIN AXONEMAL ASSEMBLY FACTOR 5"/>
    <property type="match status" value="1"/>
</dbReference>
<dbReference type="InterPro" id="IPR011989">
    <property type="entry name" value="ARM-like"/>
</dbReference>
<dbReference type="GO" id="GO:0036159">
    <property type="term" value="P:inner dynein arm assembly"/>
    <property type="evidence" value="ECO:0007669"/>
    <property type="project" value="TreeGrafter"/>
</dbReference>
<dbReference type="Ensembl" id="ENSECRT00000019489.1">
    <property type="protein sequence ID" value="ENSECRP00000019096.1"/>
    <property type="gene ID" value="ENSECRG00000012779.1"/>
</dbReference>
<protein>
    <submittedName>
        <fullName evidence="4">Dynein axonemal assembly factor 5</fullName>
    </submittedName>
</protein>
<gene>
    <name evidence="4" type="primary">DNAAF5</name>
</gene>
<dbReference type="GO" id="GO:0036158">
    <property type="term" value="P:outer dynein arm assembly"/>
    <property type="evidence" value="ECO:0007669"/>
    <property type="project" value="TreeGrafter"/>
</dbReference>